<comment type="caution">
    <text evidence="2">The sequence shown here is derived from an EMBL/GenBank/DDBJ whole genome shotgun (WGS) entry which is preliminary data.</text>
</comment>
<accession>A0ABV3E2H9</accession>
<evidence type="ECO:0000313" key="2">
    <source>
        <dbReference type="EMBL" id="MEU9350877.1"/>
    </source>
</evidence>
<feature type="region of interest" description="Disordered" evidence="1">
    <location>
        <begin position="102"/>
        <end position="135"/>
    </location>
</feature>
<protein>
    <submittedName>
        <fullName evidence="2">Uncharacterized protein</fullName>
    </submittedName>
</protein>
<evidence type="ECO:0000313" key="3">
    <source>
        <dbReference type="Proteomes" id="UP001551582"/>
    </source>
</evidence>
<dbReference type="Proteomes" id="UP001551582">
    <property type="component" value="Unassembled WGS sequence"/>
</dbReference>
<name>A0ABV3E2H9_9ACTN</name>
<sequence>MDPLVLAAGTALVGAMATDAWQQARTSAVELWRRVHPERVPAIEAELAEVREEVLTARETHDVDAENGLAQDWQRKLQRLVRDHPELARELRRVLDQELAPLLPHRSGPAGPGTVSTATAGDNSTIIQGRDIRFG</sequence>
<reference evidence="2 3" key="1">
    <citation type="submission" date="2024-06" db="EMBL/GenBank/DDBJ databases">
        <title>The Natural Products Discovery Center: Release of the First 8490 Sequenced Strains for Exploring Actinobacteria Biosynthetic Diversity.</title>
        <authorList>
            <person name="Kalkreuter E."/>
            <person name="Kautsar S.A."/>
            <person name="Yang D."/>
            <person name="Bader C.D."/>
            <person name="Teijaro C.N."/>
            <person name="Fluegel L."/>
            <person name="Davis C.M."/>
            <person name="Simpson J.R."/>
            <person name="Lauterbach L."/>
            <person name="Steele A.D."/>
            <person name="Gui C."/>
            <person name="Meng S."/>
            <person name="Li G."/>
            <person name="Viehrig K."/>
            <person name="Ye F."/>
            <person name="Su P."/>
            <person name="Kiefer A.F."/>
            <person name="Nichols A."/>
            <person name="Cepeda A.J."/>
            <person name="Yan W."/>
            <person name="Fan B."/>
            <person name="Jiang Y."/>
            <person name="Adhikari A."/>
            <person name="Zheng C.-J."/>
            <person name="Schuster L."/>
            <person name="Cowan T.M."/>
            <person name="Smanski M.J."/>
            <person name="Chevrette M.G."/>
            <person name="De Carvalho L.P.S."/>
            <person name="Shen B."/>
        </authorList>
    </citation>
    <scope>NUCLEOTIDE SEQUENCE [LARGE SCALE GENOMIC DNA]</scope>
    <source>
        <strain evidence="2 3">NPDC048274</strain>
    </source>
</reference>
<proteinExistence type="predicted"/>
<dbReference type="EMBL" id="JBEZLS010000004">
    <property type="protein sequence ID" value="MEU9350877.1"/>
    <property type="molecule type" value="Genomic_DNA"/>
</dbReference>
<dbReference type="RefSeq" id="WP_359977551.1">
    <property type="nucleotide sequence ID" value="NZ_JBEZLS010000004.1"/>
</dbReference>
<feature type="compositionally biased region" description="Polar residues" evidence="1">
    <location>
        <begin position="114"/>
        <end position="127"/>
    </location>
</feature>
<evidence type="ECO:0000256" key="1">
    <source>
        <dbReference type="SAM" id="MobiDB-lite"/>
    </source>
</evidence>
<organism evidence="2 3">
    <name type="scientific">Streptomyces griseoloalbus</name>
    <dbReference type="NCBI Taxonomy" id="67303"/>
    <lineage>
        <taxon>Bacteria</taxon>
        <taxon>Bacillati</taxon>
        <taxon>Actinomycetota</taxon>
        <taxon>Actinomycetes</taxon>
        <taxon>Kitasatosporales</taxon>
        <taxon>Streptomycetaceae</taxon>
        <taxon>Streptomyces</taxon>
    </lineage>
</organism>
<gene>
    <name evidence="2" type="ORF">AB0D65_07605</name>
</gene>
<keyword evidence="3" id="KW-1185">Reference proteome</keyword>